<evidence type="ECO:0000256" key="3">
    <source>
        <dbReference type="ARBA" id="ARBA00022737"/>
    </source>
</evidence>
<organism evidence="8">
    <name type="scientific">Drosophila rhopaloa</name>
    <name type="common">Fruit fly</name>
    <dbReference type="NCBI Taxonomy" id="1041015"/>
    <lineage>
        <taxon>Eukaryota</taxon>
        <taxon>Metazoa</taxon>
        <taxon>Ecdysozoa</taxon>
        <taxon>Arthropoda</taxon>
        <taxon>Hexapoda</taxon>
        <taxon>Insecta</taxon>
        <taxon>Pterygota</taxon>
        <taxon>Neoptera</taxon>
        <taxon>Endopterygota</taxon>
        <taxon>Diptera</taxon>
        <taxon>Brachycera</taxon>
        <taxon>Muscomorpha</taxon>
        <taxon>Ephydroidea</taxon>
        <taxon>Drosophilidae</taxon>
        <taxon>Drosophila</taxon>
        <taxon>Sophophora</taxon>
    </lineage>
</organism>
<evidence type="ECO:0000313" key="8">
    <source>
        <dbReference type="RefSeq" id="XP_016991088.1"/>
    </source>
</evidence>
<dbReference type="PANTHER" id="PTHR23301">
    <property type="entry name" value="CHITIN BINDING PERITROPHIN-A"/>
    <property type="match status" value="1"/>
</dbReference>
<feature type="domain" description="Chitin-binding type-2" evidence="7">
    <location>
        <begin position="237"/>
        <end position="303"/>
    </location>
</feature>
<proteinExistence type="predicted"/>
<feature type="domain" description="Chitin-binding type-2" evidence="7">
    <location>
        <begin position="305"/>
        <end position="364"/>
    </location>
</feature>
<dbReference type="OrthoDB" id="6020543at2759"/>
<feature type="chain" id="PRO_5028414704" evidence="6">
    <location>
        <begin position="26"/>
        <end position="364"/>
    </location>
</feature>
<evidence type="ECO:0000256" key="2">
    <source>
        <dbReference type="ARBA" id="ARBA00022729"/>
    </source>
</evidence>
<dbReference type="SUPFAM" id="SSF57625">
    <property type="entry name" value="Invertebrate chitin-binding proteins"/>
    <property type="match status" value="5"/>
</dbReference>
<dbReference type="InterPro" id="IPR051940">
    <property type="entry name" value="Chitin_bind-dev_reg"/>
</dbReference>
<feature type="non-terminal residue" evidence="8">
    <location>
        <position position="1"/>
    </location>
</feature>
<keyword evidence="1" id="KW-0147">Chitin-binding</keyword>
<accession>A0A6P4FU16</accession>
<keyword evidence="2 6" id="KW-0732">Signal</keyword>
<sequence length="364" mass="40007">FNDPPFRFLAASGILSLLLVASALGDVIDDFEYLSVGEMCDLLPQETSFLRPSTCDSWVTCAGNYSVLEQGGCAAGLTYNKELGRCAQASGAVCPYTGNIAMQPKNLCANESDGAFVEDPSSSDCRGYVLCRNQRQIKANCPNELIFHPKSRSCVYQNQYECPTSQTKKTSPACRPLSNNTRLADPVHCDQYLECVDEVLHSRSCPVQEAYDADLGVCVPVERVNCYETAALPEPENTFCLDNVTGKARTGYLADDLSCSQYYICGKPIGEKHDTEPKHLSCPQGQYFDFEKLSCRDRLNVRCQLDRCVGTNLTYVNVAGDCQSYGRCSGGITVSLGHCPEGYFFDERNQGCSQTNYHYIACSA</sequence>
<evidence type="ECO:0000256" key="6">
    <source>
        <dbReference type="SAM" id="SignalP"/>
    </source>
</evidence>
<dbReference type="GO" id="GO:0005576">
    <property type="term" value="C:extracellular region"/>
    <property type="evidence" value="ECO:0007669"/>
    <property type="project" value="InterPro"/>
</dbReference>
<feature type="domain" description="Chitin-binding type-2" evidence="7">
    <location>
        <begin position="37"/>
        <end position="96"/>
    </location>
</feature>
<feature type="domain" description="Chitin-binding type-2" evidence="7">
    <location>
        <begin position="105"/>
        <end position="164"/>
    </location>
</feature>
<reference evidence="8" key="1">
    <citation type="submission" date="2025-08" db="UniProtKB">
        <authorList>
            <consortium name="RefSeq"/>
        </authorList>
    </citation>
    <scope>IDENTIFICATION</scope>
</reference>
<name>A0A6P4FU16_DRORH</name>
<gene>
    <name evidence="8" type="primary">LOC108053031</name>
</gene>
<evidence type="ECO:0000259" key="7">
    <source>
        <dbReference type="PROSITE" id="PS50940"/>
    </source>
</evidence>
<keyword evidence="4" id="KW-1015">Disulfide bond</keyword>
<evidence type="ECO:0000256" key="4">
    <source>
        <dbReference type="ARBA" id="ARBA00023157"/>
    </source>
</evidence>
<dbReference type="PROSITE" id="PS50940">
    <property type="entry name" value="CHIT_BIND_II"/>
    <property type="match status" value="5"/>
</dbReference>
<dbReference type="SMART" id="SM00494">
    <property type="entry name" value="ChtBD2"/>
    <property type="match status" value="5"/>
</dbReference>
<keyword evidence="3" id="KW-0677">Repeat</keyword>
<dbReference type="Pfam" id="PF01607">
    <property type="entry name" value="CBM_14"/>
    <property type="match status" value="5"/>
</dbReference>
<evidence type="ECO:0000256" key="1">
    <source>
        <dbReference type="ARBA" id="ARBA00022669"/>
    </source>
</evidence>
<feature type="signal peptide" evidence="6">
    <location>
        <begin position="1"/>
        <end position="25"/>
    </location>
</feature>
<protein>
    <submittedName>
        <fullName evidence="8">Peritrophin-48</fullName>
    </submittedName>
</protein>
<evidence type="ECO:0000256" key="5">
    <source>
        <dbReference type="ARBA" id="ARBA00023180"/>
    </source>
</evidence>
<dbReference type="AlphaFoldDB" id="A0A6P4FU16"/>
<dbReference type="PANTHER" id="PTHR23301:SF106">
    <property type="entry name" value="CHITIN-BINDING TYPE-2 DOMAIN-CONTAINING PROTEIN-RELATED"/>
    <property type="match status" value="1"/>
</dbReference>
<dbReference type="RefSeq" id="XP_016991088.1">
    <property type="nucleotide sequence ID" value="XM_017135599.1"/>
</dbReference>
<keyword evidence="5" id="KW-0325">Glycoprotein</keyword>
<feature type="domain" description="Chitin-binding type-2" evidence="7">
    <location>
        <begin position="171"/>
        <end position="228"/>
    </location>
</feature>
<dbReference type="GO" id="GO:0008061">
    <property type="term" value="F:chitin binding"/>
    <property type="evidence" value="ECO:0007669"/>
    <property type="project" value="UniProtKB-KW"/>
</dbReference>
<dbReference type="Gene3D" id="2.170.140.10">
    <property type="entry name" value="Chitin binding domain"/>
    <property type="match status" value="4"/>
</dbReference>
<dbReference type="InterPro" id="IPR002557">
    <property type="entry name" value="Chitin-bd_dom"/>
</dbReference>
<dbReference type="InterPro" id="IPR036508">
    <property type="entry name" value="Chitin-bd_dom_sf"/>
</dbReference>